<dbReference type="InterPro" id="IPR000858">
    <property type="entry name" value="S_locus_glycoprot_dom"/>
</dbReference>
<accession>A0A4U5PYA6</accession>
<evidence type="ECO:0000256" key="3">
    <source>
        <dbReference type="ARBA" id="ARBA00023180"/>
    </source>
</evidence>
<feature type="domain" description="Bulb-type lectin" evidence="6">
    <location>
        <begin position="512"/>
        <end position="629"/>
    </location>
</feature>
<dbReference type="FunFam" id="2.90.10.10:FF:000026">
    <property type="entry name" value="Serine/threonine-protein kinase"/>
    <property type="match status" value="3"/>
</dbReference>
<comment type="caution">
    <text evidence="7">The sequence shown here is derived from an EMBL/GenBank/DDBJ whole genome shotgun (WGS) entry which is preliminary data.</text>
</comment>
<evidence type="ECO:0000256" key="4">
    <source>
        <dbReference type="SAM" id="Phobius"/>
    </source>
</evidence>
<evidence type="ECO:0000256" key="1">
    <source>
        <dbReference type="ARBA" id="ARBA00022729"/>
    </source>
</evidence>
<dbReference type="FunFam" id="2.90.10.30:FF:000001">
    <property type="entry name" value="Serine/threonine-protein kinase"/>
    <property type="match status" value="3"/>
</dbReference>
<evidence type="ECO:0000256" key="5">
    <source>
        <dbReference type="SAM" id="SignalP"/>
    </source>
</evidence>
<evidence type="ECO:0000313" key="7">
    <source>
        <dbReference type="EMBL" id="TKS02593.1"/>
    </source>
</evidence>
<dbReference type="SMART" id="SM00108">
    <property type="entry name" value="B_lectin"/>
    <property type="match status" value="5"/>
</dbReference>
<keyword evidence="4" id="KW-0812">Transmembrane</keyword>
<keyword evidence="4" id="KW-0472">Membrane</keyword>
<dbReference type="Pfam" id="PF01453">
    <property type="entry name" value="B_lectin"/>
    <property type="match status" value="3"/>
</dbReference>
<keyword evidence="2" id="KW-1015">Disulfide bond</keyword>
<sequence>MAFAYASLFLLVICIYKPASSQQNHSTLISLGSSISTNVQPTSWRSPSGTFAFGFYPQGSGFIVGIWLVCKPADIITWTAYRDDPPVPSNATLELTVNGKLLLRTYSANNEAGEEKLIAKIEKSASNARMHDSGNLVLYNEHSDAIWESFKFPTDTILGGQNLYAGGELLSSASTTNFSTGRFHLKMQSDGNLVLYPIDTIDTSVDAYWNTATFASGTHLYLNYTGQLLILNNTLASGTPVFSSDSESENSSTIYRATLEYDGIFRLYSHNFDSNGAYTTSLMHYAPKSQCEVKSFCGLNSYCTMNDNQPYCSCLPGTVFVNPNQRYNGCKRNYTEDLCKVAEETSSYSITDMEKMTWDDFPYFKNSMSEEDCRKSCLQDCNCAGALYESGDCKKVKFPVKYAKRLEGYSSKVFFKVGLKSVESRNRSIATETKPPVVHKTSKKTVMLICVMSVAFITCSSIAIAVSVFFISKSRVVKARMRLGGGNLGLLLLMLSILFVEARTQPNRFGEIHLGSQLSPISNLNSWQSPSGNFAFGFYSQGNGFAVGIWMMGQPNNTVVWTANRDDEPVSFNATIHLSEEGKLLLRTEQGNENLIANVSEIAASASMLDSGNFVLYNGSSVIWQSFDYPTDTILVGQNLTYSDKLVSSVSSSNHSSGRFFLVMQADGNLVAYPTNSAGLSVDAYWASDTYQDSKKGLSLYFNHQGFLFLDTVSKKPVLLARSSYPCNNKTTIFRATLDADGIFRLYSHCLENKTSRSVHIEWSALNNQCNVRGFCDFNSYCSGMGTNADCSCYPGFAFNDPSEKFSGCYKNVPESFCTGTKEGQMYDVITVENILFERYPYSVLDEKKNNCGLSCLEDCLCDVALYKNERCEKYTAPIRYGIKDLNESSIAFFKVKPTPAAPPMSRTIIIESKKSLLVFLAIAFGSVTFLCFVIAISTFCVYRDRAYLYEKLSGIISLAGDKMSLWLPQVGIVVGLGKICLLRHKFEGGASFCNVPLKSTNLADLGRTCPIVVRQEGEIDSRGLRSIFETTNGFIGCRQKRKKTAWLKLMARAFMQGTESSNTIKPASSQQNHSTLIRLGSSISTNVQPTSWRSPSGTFAFGFYPQGSGFIVGIWLVCKPADIITWTAYRDDPPVPSNATLELTVNGKLLLRTYSANNEAGEEKLIAKIEKSASNARMLDSGNLVLYNEHSDAIWESFKFPTDTILGGQNLYAGGELLSSASTTNFSTGRFHLKMQSDGNLVLYPIDTIDTSVDAYWNTATFASGTHLYLNYTGQLLILNNTLASGTPVFSSDSESENSSTIYRATLEYDGIFRLYSHNFDSNGAYTTSLMHYAPKCQCEVKSFCGLNSYCTMNDNQPYCSCLPGTVFVNPNQRYNGCKRNYTEELCKVAEETSSYSITDVEKMTWDDFPYFKNSMSEEDCRKSCLQDCNCAGALYESGDCKKVKFPVKYAKRLEGDSSKVFFKVGLKSVESRNRSIATATKPPVFLFFSSLSQELLRPECGLEAEILAWPMSSL</sequence>
<dbReference type="FunFam" id="2.90.10.10:FF:000006">
    <property type="entry name" value="Serine/threonine-protein kinase"/>
    <property type="match status" value="1"/>
</dbReference>
<keyword evidence="1 5" id="KW-0732">Signal</keyword>
<feature type="domain" description="Bulb-type lectin" evidence="6">
    <location>
        <begin position="1075"/>
        <end position="1200"/>
    </location>
</feature>
<feature type="transmembrane region" description="Helical" evidence="4">
    <location>
        <begin position="483"/>
        <end position="500"/>
    </location>
</feature>
<feature type="domain" description="Bulb-type lectin" evidence="6">
    <location>
        <begin position="154"/>
        <end position="280"/>
    </location>
</feature>
<dbReference type="Gene3D" id="2.90.10.10">
    <property type="entry name" value="Bulb-type lectin domain"/>
    <property type="match status" value="3"/>
</dbReference>
<dbReference type="InterPro" id="IPR001480">
    <property type="entry name" value="Bulb-type_lectin_dom"/>
</dbReference>
<dbReference type="PANTHER" id="PTHR47976">
    <property type="entry name" value="G-TYPE LECTIN S-RECEPTOR-LIKE SERINE/THREONINE-PROTEIN KINASE SD2-5"/>
    <property type="match status" value="1"/>
</dbReference>
<keyword evidence="4" id="KW-1133">Transmembrane helix</keyword>
<protein>
    <recommendedName>
        <fullName evidence="6">Bulb-type lectin domain-containing protein</fullName>
    </recommendedName>
</protein>
<dbReference type="GO" id="GO:0048544">
    <property type="term" value="P:recognition of pollen"/>
    <property type="evidence" value="ECO:0007669"/>
    <property type="project" value="InterPro"/>
</dbReference>
<feature type="transmembrane region" description="Helical" evidence="4">
    <location>
        <begin position="917"/>
        <end position="943"/>
    </location>
</feature>
<name>A0A4U5PYA6_POPAL</name>
<feature type="domain" description="Bulb-type lectin" evidence="6">
    <location>
        <begin position="1203"/>
        <end position="1329"/>
    </location>
</feature>
<feature type="chain" id="PRO_5020957090" description="Bulb-type lectin domain-containing protein" evidence="5">
    <location>
        <begin position="22"/>
        <end position="1516"/>
    </location>
</feature>
<feature type="signal peptide" evidence="5">
    <location>
        <begin position="1"/>
        <end position="21"/>
    </location>
</feature>
<dbReference type="EMBL" id="RCHU01000537">
    <property type="protein sequence ID" value="TKS02593.1"/>
    <property type="molecule type" value="Genomic_DNA"/>
</dbReference>
<organism evidence="7">
    <name type="scientific">Populus alba</name>
    <name type="common">White poplar</name>
    <dbReference type="NCBI Taxonomy" id="43335"/>
    <lineage>
        <taxon>Eukaryota</taxon>
        <taxon>Viridiplantae</taxon>
        <taxon>Streptophyta</taxon>
        <taxon>Embryophyta</taxon>
        <taxon>Tracheophyta</taxon>
        <taxon>Spermatophyta</taxon>
        <taxon>Magnoliopsida</taxon>
        <taxon>eudicotyledons</taxon>
        <taxon>Gunneridae</taxon>
        <taxon>Pentapetalae</taxon>
        <taxon>rosids</taxon>
        <taxon>fabids</taxon>
        <taxon>Malpighiales</taxon>
        <taxon>Salicaceae</taxon>
        <taxon>Saliceae</taxon>
        <taxon>Populus</taxon>
    </lineage>
</organism>
<keyword evidence="3" id="KW-0325">Glycoprotein</keyword>
<dbReference type="Gene3D" id="2.90.10.30">
    <property type="match status" value="3"/>
</dbReference>
<dbReference type="SUPFAM" id="SSF51110">
    <property type="entry name" value="alpha-D-mannose-specific plant lectins"/>
    <property type="match status" value="6"/>
</dbReference>
<dbReference type="PANTHER" id="PTHR47976:SF27">
    <property type="entry name" value="RECEPTOR-LIKE SERINE_THREONINE-PROTEIN KINASE"/>
    <property type="match status" value="1"/>
</dbReference>
<dbReference type="PROSITE" id="PS50927">
    <property type="entry name" value="BULB_LECTIN"/>
    <property type="match status" value="5"/>
</dbReference>
<feature type="domain" description="Bulb-type lectin" evidence="6">
    <location>
        <begin position="26"/>
        <end position="151"/>
    </location>
</feature>
<dbReference type="InterPro" id="IPR051343">
    <property type="entry name" value="G-type_lectin_kinases/EP1-like"/>
</dbReference>
<evidence type="ECO:0000256" key="2">
    <source>
        <dbReference type="ARBA" id="ARBA00023157"/>
    </source>
</evidence>
<reference evidence="7" key="1">
    <citation type="submission" date="2018-10" db="EMBL/GenBank/DDBJ databases">
        <title>Population genomic analysis revealed the cold adaptation of white poplar.</title>
        <authorList>
            <person name="Liu Y.-J."/>
        </authorList>
    </citation>
    <scope>NUCLEOTIDE SEQUENCE [LARGE SCALE GENOMIC DNA]</scope>
    <source>
        <strain evidence="7">PAL-ZL1</strain>
    </source>
</reference>
<dbReference type="Pfam" id="PF00954">
    <property type="entry name" value="S_locus_glycop"/>
    <property type="match status" value="2"/>
</dbReference>
<dbReference type="STRING" id="43335.A0A4U5PYA6"/>
<evidence type="ECO:0000259" key="6">
    <source>
        <dbReference type="PROSITE" id="PS50927"/>
    </source>
</evidence>
<gene>
    <name evidence="7" type="ORF">D5086_0000161450</name>
</gene>
<feature type="transmembrane region" description="Helical" evidence="4">
    <location>
        <begin position="446"/>
        <end position="471"/>
    </location>
</feature>
<dbReference type="InterPro" id="IPR036426">
    <property type="entry name" value="Bulb-type_lectin_dom_sf"/>
</dbReference>
<proteinExistence type="predicted"/>